<dbReference type="RefSeq" id="XP_034249819.1">
    <property type="nucleotide sequence ID" value="XM_034393928.1"/>
</dbReference>
<evidence type="ECO:0000313" key="3">
    <source>
        <dbReference type="RefSeq" id="XP_034249819.1"/>
    </source>
</evidence>
<dbReference type="InterPro" id="IPR020339">
    <property type="entry name" value="C20orf85-like"/>
</dbReference>
<name>A0A6P8ZXJ5_THRPL</name>
<feature type="region of interest" description="Disordered" evidence="1">
    <location>
        <begin position="1"/>
        <end position="54"/>
    </location>
</feature>
<dbReference type="AlphaFoldDB" id="A0A6P8ZXJ5"/>
<dbReference type="PANTHER" id="PTHR31909:SF3">
    <property type="entry name" value="SIMILAR TO PROTEIN C20ORF85 HOMOLOG"/>
    <property type="match status" value="1"/>
</dbReference>
<organism evidence="3">
    <name type="scientific">Thrips palmi</name>
    <name type="common">Melon thrips</name>
    <dbReference type="NCBI Taxonomy" id="161013"/>
    <lineage>
        <taxon>Eukaryota</taxon>
        <taxon>Metazoa</taxon>
        <taxon>Ecdysozoa</taxon>
        <taxon>Arthropoda</taxon>
        <taxon>Hexapoda</taxon>
        <taxon>Insecta</taxon>
        <taxon>Pterygota</taxon>
        <taxon>Neoptera</taxon>
        <taxon>Paraneoptera</taxon>
        <taxon>Thysanoptera</taxon>
        <taxon>Terebrantia</taxon>
        <taxon>Thripoidea</taxon>
        <taxon>Thripidae</taxon>
        <taxon>Thrips</taxon>
    </lineage>
</organism>
<dbReference type="KEGG" id="tpal:117650471"/>
<gene>
    <name evidence="3" type="primary">LOC117650471</name>
</gene>
<dbReference type="Pfam" id="PF14945">
    <property type="entry name" value="LLC1"/>
    <property type="match status" value="1"/>
</dbReference>
<sequence>SVAGLAGEGEGDRDDILQEAAKRMSLAAPLAERQQDRDTLGVGPHAGRGHANKVLQDGILKEKVQLQELTRKTWQRKWGFLADQEQAFKQEAAAADVDHRRVGLRAEPRTLKLVDAVLPSPPIPRLSSGLVGWRSSQPELTLERVGALYKSPLRTIDPPEAPGDVPRTRQSFIFLG</sequence>
<evidence type="ECO:0000256" key="1">
    <source>
        <dbReference type="SAM" id="MobiDB-lite"/>
    </source>
</evidence>
<dbReference type="PANTHER" id="PTHR31909">
    <property type="entry name" value="CHROMOSOME 20 ORF85 FAMILY MEMBER"/>
    <property type="match status" value="1"/>
</dbReference>
<dbReference type="Proteomes" id="UP000515158">
    <property type="component" value="Unplaced"/>
</dbReference>
<dbReference type="OrthoDB" id="10031946at2759"/>
<feature type="non-terminal residue" evidence="3">
    <location>
        <position position="1"/>
    </location>
</feature>
<dbReference type="InParanoid" id="A0A6P8ZXJ5"/>
<accession>A0A6P8ZXJ5</accession>
<evidence type="ECO:0000313" key="2">
    <source>
        <dbReference type="Proteomes" id="UP000515158"/>
    </source>
</evidence>
<protein>
    <submittedName>
        <fullName evidence="3">Uncharacterized protein C20orf85 homolog</fullName>
    </submittedName>
</protein>
<dbReference type="GeneID" id="117650471"/>
<proteinExistence type="predicted"/>
<reference evidence="3" key="1">
    <citation type="submission" date="2025-08" db="UniProtKB">
        <authorList>
            <consortium name="RefSeq"/>
        </authorList>
    </citation>
    <scope>IDENTIFICATION</scope>
    <source>
        <tissue evidence="3">Total insect</tissue>
    </source>
</reference>
<keyword evidence="2" id="KW-1185">Reference proteome</keyword>